<keyword evidence="6" id="KW-1185">Reference proteome</keyword>
<evidence type="ECO:0000256" key="2">
    <source>
        <dbReference type="ARBA" id="ARBA00023125"/>
    </source>
</evidence>
<dbReference type="SUPFAM" id="SSF46785">
    <property type="entry name" value="Winged helix' DNA-binding domain"/>
    <property type="match status" value="1"/>
</dbReference>
<dbReference type="EMBL" id="QREL01000001">
    <property type="protein sequence ID" value="REE29004.1"/>
    <property type="molecule type" value="Genomic_DNA"/>
</dbReference>
<dbReference type="PRINTS" id="PR00598">
    <property type="entry name" value="HTHMARR"/>
</dbReference>
<organism evidence="5 6">
    <name type="scientific">Methanothermobacter defluvii</name>
    <dbReference type="NCBI Taxonomy" id="49339"/>
    <lineage>
        <taxon>Archaea</taxon>
        <taxon>Methanobacteriati</taxon>
        <taxon>Methanobacteriota</taxon>
        <taxon>Methanomada group</taxon>
        <taxon>Methanobacteria</taxon>
        <taxon>Methanobacteriales</taxon>
        <taxon>Methanobacteriaceae</taxon>
        <taxon>Methanothermobacter</taxon>
    </lineage>
</organism>
<dbReference type="PANTHER" id="PTHR42756">
    <property type="entry name" value="TRANSCRIPTIONAL REGULATOR, MARR"/>
    <property type="match status" value="1"/>
</dbReference>
<accession>A0A371NEV4</accession>
<dbReference type="PROSITE" id="PS01117">
    <property type="entry name" value="HTH_MARR_1"/>
    <property type="match status" value="1"/>
</dbReference>
<dbReference type="InterPro" id="IPR023187">
    <property type="entry name" value="Tscrpt_reg_MarR-type_CS"/>
</dbReference>
<evidence type="ECO:0000313" key="5">
    <source>
        <dbReference type="EMBL" id="REE29004.1"/>
    </source>
</evidence>
<comment type="caution">
    <text evidence="5">The sequence shown here is derived from an EMBL/GenBank/DDBJ whole genome shotgun (WGS) entry which is preliminary data.</text>
</comment>
<evidence type="ECO:0000256" key="3">
    <source>
        <dbReference type="ARBA" id="ARBA00023163"/>
    </source>
</evidence>
<keyword evidence="2" id="KW-0238">DNA-binding</keyword>
<reference evidence="5 6" key="1">
    <citation type="submission" date="2018-07" db="EMBL/GenBank/DDBJ databases">
        <title>Genomic Encyclopedia of Type Strains, Phase IV (KMG-IV): sequencing the most valuable type-strain genomes for metagenomic binning, comparative biology and taxonomic classification.</title>
        <authorList>
            <person name="Goeker M."/>
        </authorList>
    </citation>
    <scope>NUCLEOTIDE SEQUENCE [LARGE SCALE GENOMIC DNA]</scope>
    <source>
        <strain evidence="5 6">DSM 7466</strain>
    </source>
</reference>
<keyword evidence="3" id="KW-0804">Transcription</keyword>
<evidence type="ECO:0000259" key="4">
    <source>
        <dbReference type="PROSITE" id="PS50995"/>
    </source>
</evidence>
<keyword evidence="1" id="KW-0805">Transcription regulation</keyword>
<name>A0A371NEV4_9EURY</name>
<sequence>MDRDIPLKGLLSIILRSHRVFIGRELGHLNLTDAQVACLLRIHREPGIKQDELATFFHVDKGTIARTLRRLEESGFIEREQDPENRRRYILEVTGRGEEIIPLILKVEERWEDLLFRNFTDDERRIFREMCRRLAEEGLRIRGDEP</sequence>
<evidence type="ECO:0000313" key="6">
    <source>
        <dbReference type="Proteomes" id="UP000256864"/>
    </source>
</evidence>
<dbReference type="SMART" id="SM00347">
    <property type="entry name" value="HTH_MARR"/>
    <property type="match status" value="1"/>
</dbReference>
<dbReference type="InterPro" id="IPR036388">
    <property type="entry name" value="WH-like_DNA-bd_sf"/>
</dbReference>
<feature type="domain" description="HTH marR-type" evidence="4">
    <location>
        <begin position="4"/>
        <end position="136"/>
    </location>
</feature>
<dbReference type="AlphaFoldDB" id="A0A371NEV4"/>
<proteinExistence type="predicted"/>
<dbReference type="Pfam" id="PF01047">
    <property type="entry name" value="MarR"/>
    <property type="match status" value="1"/>
</dbReference>
<dbReference type="GO" id="GO:0003677">
    <property type="term" value="F:DNA binding"/>
    <property type="evidence" value="ECO:0007669"/>
    <property type="project" value="UniProtKB-KW"/>
</dbReference>
<dbReference type="GO" id="GO:0003700">
    <property type="term" value="F:DNA-binding transcription factor activity"/>
    <property type="evidence" value="ECO:0007669"/>
    <property type="project" value="InterPro"/>
</dbReference>
<dbReference type="InterPro" id="IPR036390">
    <property type="entry name" value="WH_DNA-bd_sf"/>
</dbReference>
<dbReference type="Gene3D" id="1.10.10.10">
    <property type="entry name" value="Winged helix-like DNA-binding domain superfamily/Winged helix DNA-binding domain"/>
    <property type="match status" value="1"/>
</dbReference>
<evidence type="ECO:0000256" key="1">
    <source>
        <dbReference type="ARBA" id="ARBA00023015"/>
    </source>
</evidence>
<dbReference type="Proteomes" id="UP000256864">
    <property type="component" value="Unassembled WGS sequence"/>
</dbReference>
<dbReference type="PROSITE" id="PS50995">
    <property type="entry name" value="HTH_MARR_2"/>
    <property type="match status" value="1"/>
</dbReference>
<dbReference type="RefSeq" id="WP_115892444.1">
    <property type="nucleotide sequence ID" value="NZ_QREL01000001.1"/>
</dbReference>
<dbReference type="InterPro" id="IPR000835">
    <property type="entry name" value="HTH_MarR-typ"/>
</dbReference>
<gene>
    <name evidence="5" type="ORF">C7452_1037</name>
</gene>
<dbReference type="PANTHER" id="PTHR42756:SF1">
    <property type="entry name" value="TRANSCRIPTIONAL REPRESSOR OF EMRAB OPERON"/>
    <property type="match status" value="1"/>
</dbReference>
<protein>
    <submittedName>
        <fullName evidence="5">Transcriptional regulator</fullName>
    </submittedName>
</protein>